<feature type="region of interest" description="Disordered" evidence="1">
    <location>
        <begin position="1"/>
        <end position="58"/>
    </location>
</feature>
<evidence type="ECO:0000256" key="1">
    <source>
        <dbReference type="SAM" id="MobiDB-lite"/>
    </source>
</evidence>
<dbReference type="Proteomes" id="UP001589776">
    <property type="component" value="Unassembled WGS sequence"/>
</dbReference>
<evidence type="ECO:0000313" key="2">
    <source>
        <dbReference type="EMBL" id="MFC0212507.1"/>
    </source>
</evidence>
<comment type="caution">
    <text evidence="2">The sequence shown here is derived from an EMBL/GenBank/DDBJ whole genome shotgun (WGS) entry which is preliminary data.</text>
</comment>
<feature type="compositionally biased region" description="Acidic residues" evidence="1">
    <location>
        <begin position="30"/>
        <end position="43"/>
    </location>
</feature>
<accession>A0ABV6DIT2</accession>
<protein>
    <recommendedName>
        <fullName evidence="4">DUF4025 domain-containing protein</fullName>
    </recommendedName>
</protein>
<dbReference type="EMBL" id="JBHLWN010000031">
    <property type="protein sequence ID" value="MFC0212507.1"/>
    <property type="molecule type" value="Genomic_DNA"/>
</dbReference>
<evidence type="ECO:0008006" key="4">
    <source>
        <dbReference type="Google" id="ProtNLM"/>
    </source>
</evidence>
<gene>
    <name evidence="2" type="ORF">ACFFK0_08535</name>
</gene>
<evidence type="ECO:0000313" key="3">
    <source>
        <dbReference type="Proteomes" id="UP001589776"/>
    </source>
</evidence>
<keyword evidence="3" id="KW-1185">Reference proteome</keyword>
<dbReference type="RefSeq" id="WP_377469688.1">
    <property type="nucleotide sequence ID" value="NZ_JBHLWN010000031.1"/>
</dbReference>
<proteinExistence type="predicted"/>
<reference evidence="2 3" key="1">
    <citation type="submission" date="2024-09" db="EMBL/GenBank/DDBJ databases">
        <authorList>
            <person name="Sun Q."/>
            <person name="Mori K."/>
        </authorList>
    </citation>
    <scope>NUCLEOTIDE SEQUENCE [LARGE SCALE GENOMIC DNA]</scope>
    <source>
        <strain evidence="2 3">CCM 7759</strain>
    </source>
</reference>
<feature type="compositionally biased region" description="Basic and acidic residues" evidence="1">
    <location>
        <begin position="1"/>
        <end position="14"/>
    </location>
</feature>
<organism evidence="2 3">
    <name type="scientific">Paenibacillus chartarius</name>
    <dbReference type="NCBI Taxonomy" id="747481"/>
    <lineage>
        <taxon>Bacteria</taxon>
        <taxon>Bacillati</taxon>
        <taxon>Bacillota</taxon>
        <taxon>Bacilli</taxon>
        <taxon>Bacillales</taxon>
        <taxon>Paenibacillaceae</taxon>
        <taxon>Paenibacillus</taxon>
    </lineage>
</organism>
<sequence length="58" mass="6419">MGQQADERREHGGAGHEPTMAPGIHGHDPLEDEATAEEIESGDYTEVTRLYLDRTPED</sequence>
<name>A0ABV6DIT2_9BACL</name>